<protein>
    <recommendedName>
        <fullName evidence="6 8">Small ribosomal subunit protein uS8</fullName>
    </recommendedName>
</protein>
<dbReference type="Proteomes" id="UP000326671">
    <property type="component" value="Unassembled WGS sequence"/>
</dbReference>
<name>A0A5J5HD90_9BACI</name>
<comment type="function">
    <text evidence="8">One of the primary rRNA binding proteins, it binds directly to 16S rRNA central domain where it helps coordinate assembly of the platform of the 30S subunit.</text>
</comment>
<keyword evidence="3 8" id="KW-0694">RNA-binding</keyword>
<keyword evidence="4 8" id="KW-0689">Ribosomal protein</keyword>
<evidence type="ECO:0000256" key="6">
    <source>
        <dbReference type="ARBA" id="ARBA00035258"/>
    </source>
</evidence>
<dbReference type="InterPro" id="IPR047863">
    <property type="entry name" value="Ribosomal_uS8_CS"/>
</dbReference>
<dbReference type="InterPro" id="IPR035987">
    <property type="entry name" value="Ribosomal_uS8_sf"/>
</dbReference>
<organism evidence="10 11">
    <name type="scientific">Niallia endozanthoxylica</name>
    <dbReference type="NCBI Taxonomy" id="2036016"/>
    <lineage>
        <taxon>Bacteria</taxon>
        <taxon>Bacillati</taxon>
        <taxon>Bacillota</taxon>
        <taxon>Bacilli</taxon>
        <taxon>Bacillales</taxon>
        <taxon>Bacillaceae</taxon>
        <taxon>Niallia</taxon>
    </lineage>
</organism>
<accession>A0A5J5HD90</accession>
<proteinExistence type="inferred from homology"/>
<dbReference type="FunFam" id="3.30.1370.30:FF:000002">
    <property type="entry name" value="30S ribosomal protein S8"/>
    <property type="match status" value="1"/>
</dbReference>
<dbReference type="GO" id="GO:0005737">
    <property type="term" value="C:cytoplasm"/>
    <property type="evidence" value="ECO:0007669"/>
    <property type="project" value="UniProtKB-ARBA"/>
</dbReference>
<dbReference type="Gene3D" id="3.30.1490.10">
    <property type="match status" value="1"/>
</dbReference>
<dbReference type="GO" id="GO:0006412">
    <property type="term" value="P:translation"/>
    <property type="evidence" value="ECO:0007669"/>
    <property type="project" value="UniProtKB-UniRule"/>
</dbReference>
<evidence type="ECO:0000256" key="3">
    <source>
        <dbReference type="ARBA" id="ARBA00022884"/>
    </source>
</evidence>
<comment type="subunit">
    <text evidence="7 8">Part of the 30S ribosomal subunit. Contacts proteins S5 and S12.</text>
</comment>
<dbReference type="OrthoDB" id="9802617at2"/>
<sequence length="132" mass="14703">MVMTDPIADLLTRIRNANMVRHEKLEVPASNVKKEIAEILKREGFVRDVEYIEDNKQGIIRIFLKYGAGSERVITGLKRISKPGLRVYAKANEVPRVLNGLGIALVSTSQGVLTDKEARAKQVGGEVLAYVW</sequence>
<evidence type="ECO:0000256" key="4">
    <source>
        <dbReference type="ARBA" id="ARBA00022980"/>
    </source>
</evidence>
<evidence type="ECO:0000256" key="1">
    <source>
        <dbReference type="ARBA" id="ARBA00006471"/>
    </source>
</evidence>
<dbReference type="RefSeq" id="WP_150441769.1">
    <property type="nucleotide sequence ID" value="NZ_VYKL01000033.1"/>
</dbReference>
<gene>
    <name evidence="8 10" type="primary">rpsH</name>
    <name evidence="10" type="ORF">F4V44_19905</name>
</gene>
<dbReference type="InterPro" id="IPR000630">
    <property type="entry name" value="Ribosomal_uS8"/>
</dbReference>
<evidence type="ECO:0000256" key="9">
    <source>
        <dbReference type="RuleBase" id="RU003660"/>
    </source>
</evidence>
<dbReference type="SUPFAM" id="SSF56047">
    <property type="entry name" value="Ribosomal protein S8"/>
    <property type="match status" value="1"/>
</dbReference>
<evidence type="ECO:0000256" key="5">
    <source>
        <dbReference type="ARBA" id="ARBA00023274"/>
    </source>
</evidence>
<keyword evidence="5 8" id="KW-0687">Ribonucleoprotein</keyword>
<comment type="similarity">
    <text evidence="1 8 9">Belongs to the universal ribosomal protein uS8 family.</text>
</comment>
<comment type="caution">
    <text evidence="10">The sequence shown here is derived from an EMBL/GenBank/DDBJ whole genome shotgun (WGS) entry which is preliminary data.</text>
</comment>
<dbReference type="GO" id="GO:0003735">
    <property type="term" value="F:structural constituent of ribosome"/>
    <property type="evidence" value="ECO:0007669"/>
    <property type="project" value="InterPro"/>
</dbReference>
<dbReference type="FunFam" id="3.30.1490.10:FF:000001">
    <property type="entry name" value="30S ribosomal protein S8"/>
    <property type="match status" value="1"/>
</dbReference>
<dbReference type="Pfam" id="PF00410">
    <property type="entry name" value="Ribosomal_S8"/>
    <property type="match status" value="1"/>
</dbReference>
<dbReference type="NCBIfam" id="NF001109">
    <property type="entry name" value="PRK00136.1"/>
    <property type="match status" value="1"/>
</dbReference>
<reference evidence="10 11" key="1">
    <citation type="submission" date="2019-09" db="EMBL/GenBank/DDBJ databases">
        <title>Whole genome sequences of isolates from the Mars Exploration Rovers.</title>
        <authorList>
            <person name="Seuylemezian A."/>
            <person name="Vaishampayan P."/>
        </authorList>
    </citation>
    <scope>NUCLEOTIDE SEQUENCE [LARGE SCALE GENOMIC DNA]</scope>
    <source>
        <strain evidence="10 11">MER_TA_151</strain>
    </source>
</reference>
<dbReference type="AlphaFoldDB" id="A0A5J5HD90"/>
<evidence type="ECO:0000313" key="11">
    <source>
        <dbReference type="Proteomes" id="UP000326671"/>
    </source>
</evidence>
<dbReference type="GO" id="GO:1990904">
    <property type="term" value="C:ribonucleoprotein complex"/>
    <property type="evidence" value="ECO:0007669"/>
    <property type="project" value="UniProtKB-KW"/>
</dbReference>
<keyword evidence="11" id="KW-1185">Reference proteome</keyword>
<evidence type="ECO:0000313" key="10">
    <source>
        <dbReference type="EMBL" id="KAA9018669.1"/>
    </source>
</evidence>
<dbReference type="GO" id="GO:0005840">
    <property type="term" value="C:ribosome"/>
    <property type="evidence" value="ECO:0007669"/>
    <property type="project" value="UniProtKB-KW"/>
</dbReference>
<dbReference type="PANTHER" id="PTHR11758">
    <property type="entry name" value="40S RIBOSOMAL PROTEIN S15A"/>
    <property type="match status" value="1"/>
</dbReference>
<evidence type="ECO:0000256" key="7">
    <source>
        <dbReference type="ARBA" id="ARBA00046740"/>
    </source>
</evidence>
<dbReference type="PROSITE" id="PS00053">
    <property type="entry name" value="RIBOSOMAL_S8"/>
    <property type="match status" value="1"/>
</dbReference>
<evidence type="ECO:0000256" key="2">
    <source>
        <dbReference type="ARBA" id="ARBA00022730"/>
    </source>
</evidence>
<evidence type="ECO:0000256" key="8">
    <source>
        <dbReference type="HAMAP-Rule" id="MF_01302"/>
    </source>
</evidence>
<dbReference type="HAMAP" id="MF_01302_B">
    <property type="entry name" value="Ribosomal_uS8_B"/>
    <property type="match status" value="1"/>
</dbReference>
<dbReference type="Gene3D" id="3.30.1370.30">
    <property type="match status" value="1"/>
</dbReference>
<dbReference type="EMBL" id="VYKL01000033">
    <property type="protein sequence ID" value="KAA9018669.1"/>
    <property type="molecule type" value="Genomic_DNA"/>
</dbReference>
<dbReference type="GO" id="GO:0019843">
    <property type="term" value="F:rRNA binding"/>
    <property type="evidence" value="ECO:0007669"/>
    <property type="project" value="UniProtKB-UniRule"/>
</dbReference>
<keyword evidence="2 8" id="KW-0699">rRNA-binding</keyword>